<dbReference type="InterPro" id="IPR008271">
    <property type="entry name" value="Ser/Thr_kinase_AS"/>
</dbReference>
<feature type="domain" description="Protein kinase" evidence="4">
    <location>
        <begin position="264"/>
        <end position="548"/>
    </location>
</feature>
<dbReference type="GO" id="GO:0005783">
    <property type="term" value="C:endoplasmic reticulum"/>
    <property type="evidence" value="ECO:0000318"/>
    <property type="project" value="GO_Central"/>
</dbReference>
<dbReference type="OrthoDB" id="6778822at2759"/>
<sequence>MEFECNKTVLGRGGFGIIFNGFLGPNRKPVAVKRLMLEDVDGSEKEEEALRNLKHPNVVELHHVKSDSSFRRMPPREEVLYQLATGLEYIHKRGMVHRDIKPENVLIWVNPEKEEEVLMKWADFGLSKRVNERGSFSTSGVQGTDNWLAPELLKILIQEDELMDGTEGTSSRQRGTVKSDVYAEGLVFGYFYLDGEHIFGNIHSQTDIANNILKNNTVNISKIQPTHVHDLIVKMLSSVPDKRITSSEVVEFLTEYRTQHVRNQFRKGYIEKAGYGILFEGVWGTTRLPVAIKRMQSIHVLGQKQEESWLGLNHDNVVKLFHAENDSKFRYYALELCQASLNQIFLKDGDPQKYRGPKPQTEEALYQLAMGLEYIHEKKLIHCDLKPKNVLLWTGNSSTVMKWTNFGSSKEIDAKGTCPINEIKGGLDWLAPEILKALENEENQSENLAQLLWECCTFKSDVFAEGLVFGFLLLGGLHPYGSVSRNIQTNINQDKPASMSTKIPTSPIGELTLKMLAYKQENRLTASEIVEEFGDIRKVEINCIHDYGHNASLPVLCRNYGYENLYIIKLLIENGIEVHCNPNNEGNALNIIINHYREENRANIVELLSKEEIRQRGRTQAGSSSKAMKRKHN</sequence>
<evidence type="ECO:0000256" key="1">
    <source>
        <dbReference type="ARBA" id="ARBA00022741"/>
    </source>
</evidence>
<keyword evidence="6" id="KW-1185">Reference proteome</keyword>
<name>E9HNG5_DAPPU</name>
<evidence type="ECO:0000259" key="4">
    <source>
        <dbReference type="PROSITE" id="PS50011"/>
    </source>
</evidence>
<evidence type="ECO:0000256" key="3">
    <source>
        <dbReference type="PROSITE-ProRule" id="PRU10141"/>
    </source>
</evidence>
<evidence type="ECO:0000313" key="6">
    <source>
        <dbReference type="Proteomes" id="UP000000305"/>
    </source>
</evidence>
<dbReference type="eggNOG" id="KOG1027">
    <property type="taxonomic scope" value="Eukaryota"/>
</dbReference>
<dbReference type="GO" id="GO:0036498">
    <property type="term" value="P:IRE1-mediated unfolded protein response"/>
    <property type="evidence" value="ECO:0000318"/>
    <property type="project" value="GO_Central"/>
</dbReference>
<dbReference type="PANTHER" id="PTHR13954:SF6">
    <property type="entry name" value="NON-SPECIFIC SERINE_THREONINE PROTEIN KINASE"/>
    <property type="match status" value="1"/>
</dbReference>
<dbReference type="InterPro" id="IPR011009">
    <property type="entry name" value="Kinase-like_dom_sf"/>
</dbReference>
<keyword evidence="1 3" id="KW-0547">Nucleotide-binding</keyword>
<proteinExistence type="predicted"/>
<dbReference type="Pfam" id="PF00069">
    <property type="entry name" value="Pkinase"/>
    <property type="match status" value="2"/>
</dbReference>
<protein>
    <recommendedName>
        <fullName evidence="4">Protein kinase domain-containing protein</fullName>
    </recommendedName>
</protein>
<dbReference type="FunFam" id="3.30.200.20:FF:000630">
    <property type="entry name" value="Uncharacterized protein"/>
    <property type="match status" value="2"/>
</dbReference>
<dbReference type="FunFam" id="1.10.510.10:FF:001152">
    <property type="entry name" value="Uncharacterized protein"/>
    <property type="match status" value="1"/>
</dbReference>
<evidence type="ECO:0000313" key="5">
    <source>
        <dbReference type="EMBL" id="EFX66662.1"/>
    </source>
</evidence>
<dbReference type="SUPFAM" id="SSF56112">
    <property type="entry name" value="Protein kinase-like (PK-like)"/>
    <property type="match status" value="2"/>
</dbReference>
<dbReference type="Proteomes" id="UP000000305">
    <property type="component" value="Unassembled WGS sequence"/>
</dbReference>
<dbReference type="PhylomeDB" id="E9HNG5"/>
<dbReference type="PROSITE" id="PS50011">
    <property type="entry name" value="PROTEIN_KINASE_DOM"/>
    <property type="match status" value="2"/>
</dbReference>
<dbReference type="InterPro" id="IPR000719">
    <property type="entry name" value="Prot_kinase_dom"/>
</dbReference>
<evidence type="ECO:0000256" key="2">
    <source>
        <dbReference type="ARBA" id="ARBA00022840"/>
    </source>
</evidence>
<dbReference type="PROSITE" id="PS00107">
    <property type="entry name" value="PROTEIN_KINASE_ATP"/>
    <property type="match status" value="1"/>
</dbReference>
<dbReference type="STRING" id="6669.E9HNG5"/>
<dbReference type="FunFam" id="1.10.510.10:FF:001696">
    <property type="entry name" value="Uncharacterized protein"/>
    <property type="match status" value="1"/>
</dbReference>
<dbReference type="Gene3D" id="3.30.200.20">
    <property type="entry name" value="Phosphorylase Kinase, domain 1"/>
    <property type="match status" value="2"/>
</dbReference>
<dbReference type="AlphaFoldDB" id="E9HNG5"/>
<dbReference type="EMBL" id="GL732696">
    <property type="protein sequence ID" value="EFX66662.1"/>
    <property type="molecule type" value="Genomic_DNA"/>
</dbReference>
<dbReference type="InParanoid" id="E9HNG5"/>
<reference evidence="5 6" key="1">
    <citation type="journal article" date="2011" name="Science">
        <title>The ecoresponsive genome of Daphnia pulex.</title>
        <authorList>
            <person name="Colbourne J.K."/>
            <person name="Pfrender M.E."/>
            <person name="Gilbert D."/>
            <person name="Thomas W.K."/>
            <person name="Tucker A."/>
            <person name="Oakley T.H."/>
            <person name="Tokishita S."/>
            <person name="Aerts A."/>
            <person name="Arnold G.J."/>
            <person name="Basu M.K."/>
            <person name="Bauer D.J."/>
            <person name="Caceres C.E."/>
            <person name="Carmel L."/>
            <person name="Casola C."/>
            <person name="Choi J.H."/>
            <person name="Detter J.C."/>
            <person name="Dong Q."/>
            <person name="Dusheyko S."/>
            <person name="Eads B.D."/>
            <person name="Frohlich T."/>
            <person name="Geiler-Samerotte K.A."/>
            <person name="Gerlach D."/>
            <person name="Hatcher P."/>
            <person name="Jogdeo S."/>
            <person name="Krijgsveld J."/>
            <person name="Kriventseva E.V."/>
            <person name="Kultz D."/>
            <person name="Laforsch C."/>
            <person name="Lindquist E."/>
            <person name="Lopez J."/>
            <person name="Manak J.R."/>
            <person name="Muller J."/>
            <person name="Pangilinan J."/>
            <person name="Patwardhan R.P."/>
            <person name="Pitluck S."/>
            <person name="Pritham E.J."/>
            <person name="Rechtsteiner A."/>
            <person name="Rho M."/>
            <person name="Rogozin I.B."/>
            <person name="Sakarya O."/>
            <person name="Salamov A."/>
            <person name="Schaack S."/>
            <person name="Shapiro H."/>
            <person name="Shiga Y."/>
            <person name="Skalitzky C."/>
            <person name="Smith Z."/>
            <person name="Souvorov A."/>
            <person name="Sung W."/>
            <person name="Tang Z."/>
            <person name="Tsuchiya D."/>
            <person name="Tu H."/>
            <person name="Vos H."/>
            <person name="Wang M."/>
            <person name="Wolf Y.I."/>
            <person name="Yamagata H."/>
            <person name="Yamada T."/>
            <person name="Ye Y."/>
            <person name="Shaw J.R."/>
            <person name="Andrews J."/>
            <person name="Crease T.J."/>
            <person name="Tang H."/>
            <person name="Lucas S.M."/>
            <person name="Robertson H.M."/>
            <person name="Bork P."/>
            <person name="Koonin E.V."/>
            <person name="Zdobnov E.M."/>
            <person name="Grigoriev I.V."/>
            <person name="Lynch M."/>
            <person name="Boore J.L."/>
        </authorList>
    </citation>
    <scope>NUCLEOTIDE SEQUENCE [LARGE SCALE GENOMIC DNA]</scope>
</reference>
<dbReference type="PROSITE" id="PS00108">
    <property type="entry name" value="PROTEIN_KINASE_ST"/>
    <property type="match status" value="2"/>
</dbReference>
<dbReference type="InterPro" id="IPR017441">
    <property type="entry name" value="Protein_kinase_ATP_BS"/>
</dbReference>
<keyword evidence="2 3" id="KW-0067">ATP-binding</keyword>
<dbReference type="GO" id="GO:0070059">
    <property type="term" value="P:intrinsic apoptotic signaling pathway in response to endoplasmic reticulum stress"/>
    <property type="evidence" value="ECO:0000318"/>
    <property type="project" value="GO_Central"/>
</dbReference>
<dbReference type="HOGENOM" id="CLU_432293_0_0_1"/>
<dbReference type="PANTHER" id="PTHR13954">
    <property type="entry name" value="IRE1-RELATED"/>
    <property type="match status" value="1"/>
</dbReference>
<dbReference type="GO" id="GO:0004521">
    <property type="term" value="F:RNA endonuclease activity"/>
    <property type="evidence" value="ECO:0000318"/>
    <property type="project" value="GO_Central"/>
</dbReference>
<accession>E9HNG5</accession>
<dbReference type="KEGG" id="dpx:DAPPUDRAFT_229351"/>
<dbReference type="GO" id="GO:0004674">
    <property type="term" value="F:protein serine/threonine kinase activity"/>
    <property type="evidence" value="ECO:0000318"/>
    <property type="project" value="GO_Central"/>
</dbReference>
<dbReference type="Gene3D" id="1.10.510.10">
    <property type="entry name" value="Transferase(Phosphotransferase) domain 1"/>
    <property type="match status" value="2"/>
</dbReference>
<gene>
    <name evidence="5" type="ORF">DAPPUDRAFT_229351</name>
</gene>
<dbReference type="SMART" id="SM00220">
    <property type="entry name" value="S_TKc"/>
    <property type="match status" value="2"/>
</dbReference>
<organism evidence="5 6">
    <name type="scientific">Daphnia pulex</name>
    <name type="common">Water flea</name>
    <dbReference type="NCBI Taxonomy" id="6669"/>
    <lineage>
        <taxon>Eukaryota</taxon>
        <taxon>Metazoa</taxon>
        <taxon>Ecdysozoa</taxon>
        <taxon>Arthropoda</taxon>
        <taxon>Crustacea</taxon>
        <taxon>Branchiopoda</taxon>
        <taxon>Diplostraca</taxon>
        <taxon>Cladocera</taxon>
        <taxon>Anomopoda</taxon>
        <taxon>Daphniidae</taxon>
        <taxon>Daphnia</taxon>
    </lineage>
</organism>
<dbReference type="GO" id="GO:0051082">
    <property type="term" value="F:unfolded protein binding"/>
    <property type="evidence" value="ECO:0000318"/>
    <property type="project" value="GO_Central"/>
</dbReference>
<dbReference type="InterPro" id="IPR045133">
    <property type="entry name" value="IRE1/2-like"/>
</dbReference>
<feature type="binding site" evidence="3">
    <location>
        <position position="33"/>
    </location>
    <ligand>
        <name>ATP</name>
        <dbReference type="ChEBI" id="CHEBI:30616"/>
    </ligand>
</feature>
<dbReference type="GO" id="GO:0005524">
    <property type="term" value="F:ATP binding"/>
    <property type="evidence" value="ECO:0007669"/>
    <property type="project" value="UniProtKB-UniRule"/>
</dbReference>
<feature type="domain" description="Protein kinase" evidence="4">
    <location>
        <begin position="4"/>
        <end position="257"/>
    </location>
</feature>